<evidence type="ECO:0000313" key="10">
    <source>
        <dbReference type="EMBL" id="MPL69625.1"/>
    </source>
</evidence>
<comment type="catalytic activity">
    <reaction evidence="1">
        <text>ATP + protein L-histidine = ADP + protein N-phospho-L-histidine.</text>
        <dbReference type="EC" id="2.7.13.3"/>
    </reaction>
</comment>
<evidence type="ECO:0000256" key="3">
    <source>
        <dbReference type="ARBA" id="ARBA00022553"/>
    </source>
</evidence>
<dbReference type="PROSITE" id="PS50109">
    <property type="entry name" value="HIS_KIN"/>
    <property type="match status" value="1"/>
</dbReference>
<keyword evidence="7" id="KW-0067">ATP-binding</keyword>
<dbReference type="EMBL" id="VSSQ01000048">
    <property type="protein sequence ID" value="MPL69625.1"/>
    <property type="molecule type" value="Genomic_DNA"/>
</dbReference>
<keyword evidence="8" id="KW-0472">Membrane</keyword>
<comment type="caution">
    <text evidence="10">The sequence shown here is derived from an EMBL/GenBank/DDBJ whole genome shotgun (WGS) entry which is preliminary data.</text>
</comment>
<evidence type="ECO:0000256" key="4">
    <source>
        <dbReference type="ARBA" id="ARBA00022679"/>
    </source>
</evidence>
<dbReference type="Pfam" id="PF07730">
    <property type="entry name" value="HisKA_3"/>
    <property type="match status" value="1"/>
</dbReference>
<dbReference type="SMART" id="SM00387">
    <property type="entry name" value="HATPase_c"/>
    <property type="match status" value="1"/>
</dbReference>
<dbReference type="InterPro" id="IPR003594">
    <property type="entry name" value="HATPase_dom"/>
</dbReference>
<accession>A0A644TRX9</accession>
<feature type="transmembrane region" description="Helical" evidence="8">
    <location>
        <begin position="32"/>
        <end position="50"/>
    </location>
</feature>
<keyword evidence="4" id="KW-0808">Transferase</keyword>
<dbReference type="CDD" id="cd16917">
    <property type="entry name" value="HATPase_UhpB-NarQ-NarX-like"/>
    <property type="match status" value="1"/>
</dbReference>
<dbReference type="GO" id="GO:0005524">
    <property type="term" value="F:ATP binding"/>
    <property type="evidence" value="ECO:0007669"/>
    <property type="project" value="UniProtKB-KW"/>
</dbReference>
<sequence length="315" mass="35617">MTLKIALILSFVLQFAAAIIAFSLTKRTRTNIAWWLISFGFLLMAIRRIFEFFQLSDPGSRLFTGMLSTWTGVLISVLMLGSLIFIKRIFNIQKRMDDLRKANESRVLSAIMRTEENERLNFAKELHDGLGPLLSSVKMAVSTAHTGNNNPQNKEVMIHAEKLIDESITSLKEISNKLSPHVLNNFGLKKAVKSFITHMAPVDNLNINFDSNLGEKRYPYNTEVVLYRVICELINNSLKHAEARNIYITLMDEADGIRLDYLDDGIGFDSKILDIGEKGMGFANIRSRIKSLKGTIEIYSVPNEGVRVNVKIEKS</sequence>
<evidence type="ECO:0000256" key="8">
    <source>
        <dbReference type="SAM" id="Phobius"/>
    </source>
</evidence>
<dbReference type="SUPFAM" id="SSF55874">
    <property type="entry name" value="ATPase domain of HSP90 chaperone/DNA topoisomerase II/histidine kinase"/>
    <property type="match status" value="1"/>
</dbReference>
<proteinExistence type="predicted"/>
<feature type="domain" description="Histidine kinase" evidence="9">
    <location>
        <begin position="121"/>
        <end position="315"/>
    </location>
</feature>
<dbReference type="InterPro" id="IPR011712">
    <property type="entry name" value="Sig_transdc_His_kin_sub3_dim/P"/>
</dbReference>
<dbReference type="GO" id="GO:0000155">
    <property type="term" value="F:phosphorelay sensor kinase activity"/>
    <property type="evidence" value="ECO:0007669"/>
    <property type="project" value="InterPro"/>
</dbReference>
<feature type="transmembrane region" description="Helical" evidence="8">
    <location>
        <begin position="62"/>
        <end position="86"/>
    </location>
</feature>
<evidence type="ECO:0000256" key="2">
    <source>
        <dbReference type="ARBA" id="ARBA00012438"/>
    </source>
</evidence>
<keyword evidence="3" id="KW-0597">Phosphoprotein</keyword>
<dbReference type="Pfam" id="PF02518">
    <property type="entry name" value="HATPase_c"/>
    <property type="match status" value="1"/>
</dbReference>
<dbReference type="Gene3D" id="1.20.5.1930">
    <property type="match status" value="1"/>
</dbReference>
<dbReference type="GO" id="GO:0046983">
    <property type="term" value="F:protein dimerization activity"/>
    <property type="evidence" value="ECO:0007669"/>
    <property type="project" value="InterPro"/>
</dbReference>
<dbReference type="Gene3D" id="3.30.565.10">
    <property type="entry name" value="Histidine kinase-like ATPase, C-terminal domain"/>
    <property type="match status" value="1"/>
</dbReference>
<evidence type="ECO:0000256" key="7">
    <source>
        <dbReference type="ARBA" id="ARBA00022840"/>
    </source>
</evidence>
<dbReference type="GO" id="GO:0016020">
    <property type="term" value="C:membrane"/>
    <property type="evidence" value="ECO:0007669"/>
    <property type="project" value="InterPro"/>
</dbReference>
<keyword evidence="6" id="KW-0418">Kinase</keyword>
<dbReference type="InterPro" id="IPR036890">
    <property type="entry name" value="HATPase_C_sf"/>
</dbReference>
<evidence type="ECO:0000256" key="1">
    <source>
        <dbReference type="ARBA" id="ARBA00000085"/>
    </source>
</evidence>
<keyword evidence="8" id="KW-0812">Transmembrane</keyword>
<evidence type="ECO:0000256" key="5">
    <source>
        <dbReference type="ARBA" id="ARBA00022741"/>
    </source>
</evidence>
<dbReference type="InterPro" id="IPR005467">
    <property type="entry name" value="His_kinase_dom"/>
</dbReference>
<dbReference type="EC" id="2.7.13.3" evidence="2"/>
<organism evidence="10">
    <name type="scientific">bioreactor metagenome</name>
    <dbReference type="NCBI Taxonomy" id="1076179"/>
    <lineage>
        <taxon>unclassified sequences</taxon>
        <taxon>metagenomes</taxon>
        <taxon>ecological metagenomes</taxon>
    </lineage>
</organism>
<evidence type="ECO:0000256" key="6">
    <source>
        <dbReference type="ARBA" id="ARBA00022777"/>
    </source>
</evidence>
<evidence type="ECO:0000259" key="9">
    <source>
        <dbReference type="PROSITE" id="PS50109"/>
    </source>
</evidence>
<dbReference type="PANTHER" id="PTHR24421">
    <property type="entry name" value="NITRATE/NITRITE SENSOR PROTEIN NARX-RELATED"/>
    <property type="match status" value="1"/>
</dbReference>
<dbReference type="AlphaFoldDB" id="A0A644TRX9"/>
<keyword evidence="8" id="KW-1133">Transmembrane helix</keyword>
<reference evidence="10" key="1">
    <citation type="submission" date="2019-08" db="EMBL/GenBank/DDBJ databases">
        <authorList>
            <person name="Kucharzyk K."/>
            <person name="Murdoch R.W."/>
            <person name="Higgins S."/>
            <person name="Loffler F."/>
        </authorList>
    </citation>
    <scope>NUCLEOTIDE SEQUENCE</scope>
</reference>
<gene>
    <name evidence="10" type="ORF">SDC9_15372</name>
</gene>
<dbReference type="PANTHER" id="PTHR24421:SF10">
    <property type="entry name" value="NITRATE_NITRITE SENSOR PROTEIN NARQ"/>
    <property type="match status" value="1"/>
</dbReference>
<feature type="transmembrane region" description="Helical" evidence="8">
    <location>
        <begin position="6"/>
        <end position="25"/>
    </location>
</feature>
<dbReference type="InterPro" id="IPR050482">
    <property type="entry name" value="Sensor_HK_TwoCompSys"/>
</dbReference>
<name>A0A644TRX9_9ZZZZ</name>
<keyword evidence="5" id="KW-0547">Nucleotide-binding</keyword>
<protein>
    <recommendedName>
        <fullName evidence="2">histidine kinase</fullName>
        <ecNumber evidence="2">2.7.13.3</ecNumber>
    </recommendedName>
</protein>